<keyword evidence="2" id="KW-0812">Transmembrane</keyword>
<dbReference type="Proteomes" id="UP001174208">
    <property type="component" value="Unassembled WGS sequence"/>
</dbReference>
<evidence type="ECO:0000256" key="2">
    <source>
        <dbReference type="SAM" id="Phobius"/>
    </source>
</evidence>
<feature type="compositionally biased region" description="Basic and acidic residues" evidence="1">
    <location>
        <begin position="308"/>
        <end position="319"/>
    </location>
</feature>
<evidence type="ECO:0000313" key="4">
    <source>
        <dbReference type="Proteomes" id="UP001174208"/>
    </source>
</evidence>
<protein>
    <recommendedName>
        <fullName evidence="5">Capsular polysaccharide biosynthesis protein</fullName>
    </recommendedName>
</protein>
<comment type="caution">
    <text evidence="3">The sequence shown here is derived from an EMBL/GenBank/DDBJ whole genome shotgun (WGS) entry which is preliminary data.</text>
</comment>
<proteinExistence type="predicted"/>
<reference evidence="3" key="1">
    <citation type="submission" date="2023-06" db="EMBL/GenBank/DDBJ databases">
        <title>MT1 and MT2 Draft Genomes of Novel Species.</title>
        <authorList>
            <person name="Venkateswaran K."/>
        </authorList>
    </citation>
    <scope>NUCLEOTIDE SEQUENCE</scope>
    <source>
        <strain evidence="3">F6_8S_P_1B</strain>
    </source>
</reference>
<evidence type="ECO:0008006" key="5">
    <source>
        <dbReference type="Google" id="ProtNLM"/>
    </source>
</evidence>
<dbReference type="RefSeq" id="WP_301209706.1">
    <property type="nucleotide sequence ID" value="NZ_JAROCF010000001.1"/>
</dbReference>
<name>A0ABT8K7U4_9MICO</name>
<keyword evidence="2" id="KW-1133">Transmembrane helix</keyword>
<feature type="transmembrane region" description="Helical" evidence="2">
    <location>
        <begin position="172"/>
        <end position="191"/>
    </location>
</feature>
<evidence type="ECO:0000313" key="3">
    <source>
        <dbReference type="EMBL" id="MDN4612886.1"/>
    </source>
</evidence>
<evidence type="ECO:0000256" key="1">
    <source>
        <dbReference type="SAM" id="MobiDB-lite"/>
    </source>
</evidence>
<feature type="compositionally biased region" description="Basic and acidic residues" evidence="1">
    <location>
        <begin position="276"/>
        <end position="288"/>
    </location>
</feature>
<organism evidence="3 4">
    <name type="scientific">Leifsonia williamsii</name>
    <dbReference type="NCBI Taxonomy" id="3035919"/>
    <lineage>
        <taxon>Bacteria</taxon>
        <taxon>Bacillati</taxon>
        <taxon>Actinomycetota</taxon>
        <taxon>Actinomycetes</taxon>
        <taxon>Micrococcales</taxon>
        <taxon>Microbacteriaceae</taxon>
        <taxon>Leifsonia</taxon>
    </lineage>
</organism>
<feature type="compositionally biased region" description="Low complexity" evidence="1">
    <location>
        <begin position="252"/>
        <end position="268"/>
    </location>
</feature>
<accession>A0ABT8K7U4</accession>
<feature type="region of interest" description="Disordered" evidence="1">
    <location>
        <begin position="201"/>
        <end position="319"/>
    </location>
</feature>
<sequence length="319" mass="33187">MTLKSLLISLGRRWYVTLAGVLITAGLCGAAYLNTSPTLERSASDLLVPGKTTIPEGGNPYLYLGGLGQVADVLVSSLRSEQVLGGITDDFPGTTLAVGRDASTSGPMITMTVSGKSDAAVEGALTALAAQVPKALEQLQTTAGVPDQARISVLTLTKDTTSTVIQKGRIEVVGMIAAAGLVLTVLLAGLVDGLVRGRRQRVAQPQDDPQGGAAREPRRGGKPKRKAHGAVPVPEAESISDAKRAEVEPESETASAPSPEPAPVAASADDVDGSDDIDRADEVDRADDADSTADIADEIDWDSFFAETGHRPVRESRER</sequence>
<keyword evidence="2" id="KW-0472">Membrane</keyword>
<feature type="compositionally biased region" description="Acidic residues" evidence="1">
    <location>
        <begin position="289"/>
        <end position="301"/>
    </location>
</feature>
<feature type="transmembrane region" description="Helical" evidence="2">
    <location>
        <begin position="12"/>
        <end position="33"/>
    </location>
</feature>
<keyword evidence="4" id="KW-1185">Reference proteome</keyword>
<dbReference type="EMBL" id="JAROCF010000001">
    <property type="protein sequence ID" value="MDN4612886.1"/>
    <property type="molecule type" value="Genomic_DNA"/>
</dbReference>
<gene>
    <name evidence="3" type="ORF">P5G50_00360</name>
</gene>